<evidence type="ECO:0000313" key="2">
    <source>
        <dbReference type="Proteomes" id="UP000675379"/>
    </source>
</evidence>
<gene>
    <name evidence="1" type="ORF">KCG48_08760</name>
</gene>
<sequence>MNHEIIQKYIGSSCRISTGSFGNAIVGVIRDVKDNWIEVETKKGMELVNAEFVLNIRALRG</sequence>
<name>A0A941HQW9_9CLOT</name>
<evidence type="ECO:0008006" key="3">
    <source>
        <dbReference type="Google" id="ProtNLM"/>
    </source>
</evidence>
<proteinExistence type="predicted"/>
<reference evidence="1" key="1">
    <citation type="submission" date="2021-04" db="EMBL/GenBank/DDBJ databases">
        <title>Proteiniclasticum sedimins sp. nov., an obligate anaerobic bacterium isolated from anaerobic sludge.</title>
        <authorList>
            <person name="Liu J."/>
        </authorList>
    </citation>
    <scope>NUCLEOTIDE SEQUENCE</scope>
    <source>
        <strain evidence="1">BAD-10</strain>
    </source>
</reference>
<dbReference type="AlphaFoldDB" id="A0A941HQW9"/>
<accession>A0A941HQW9</accession>
<organism evidence="1 2">
    <name type="scientific">Proteiniclasticum sediminis</name>
    <dbReference type="NCBI Taxonomy" id="2804028"/>
    <lineage>
        <taxon>Bacteria</taxon>
        <taxon>Bacillati</taxon>
        <taxon>Bacillota</taxon>
        <taxon>Clostridia</taxon>
        <taxon>Eubacteriales</taxon>
        <taxon>Clostridiaceae</taxon>
        <taxon>Proteiniclasticum</taxon>
    </lineage>
</organism>
<keyword evidence="2" id="KW-1185">Reference proteome</keyword>
<protein>
    <recommendedName>
        <fullName evidence="3">DUF2642 domain-containing protein</fullName>
    </recommendedName>
</protein>
<evidence type="ECO:0000313" key="1">
    <source>
        <dbReference type="EMBL" id="MBR0576430.1"/>
    </source>
</evidence>
<comment type="caution">
    <text evidence="1">The sequence shown here is derived from an EMBL/GenBank/DDBJ whole genome shotgun (WGS) entry which is preliminary data.</text>
</comment>
<dbReference type="Proteomes" id="UP000675379">
    <property type="component" value="Unassembled WGS sequence"/>
</dbReference>
<dbReference type="EMBL" id="JAGSCS010000010">
    <property type="protein sequence ID" value="MBR0576430.1"/>
    <property type="molecule type" value="Genomic_DNA"/>
</dbReference>